<dbReference type="AlphaFoldDB" id="A0A6A6EJ94"/>
<keyword evidence="11" id="KW-0472">Membrane</keyword>
<dbReference type="GO" id="GO:0046872">
    <property type="term" value="F:metal ion binding"/>
    <property type="evidence" value="ECO:0007669"/>
    <property type="project" value="UniProtKB-UniRule"/>
</dbReference>
<feature type="signal peptide" evidence="16">
    <location>
        <begin position="1"/>
        <end position="19"/>
    </location>
</feature>
<dbReference type="PROSITE" id="PS52012">
    <property type="entry name" value="CFEM"/>
    <property type="match status" value="1"/>
</dbReference>
<accession>A0A6A6EJ94</accession>
<evidence type="ECO:0000313" key="19">
    <source>
        <dbReference type="Proteomes" id="UP000800200"/>
    </source>
</evidence>
<evidence type="ECO:0000256" key="16">
    <source>
        <dbReference type="SAM" id="SignalP"/>
    </source>
</evidence>
<evidence type="ECO:0000256" key="10">
    <source>
        <dbReference type="ARBA" id="ARBA00023004"/>
    </source>
</evidence>
<dbReference type="GO" id="GO:0098552">
    <property type="term" value="C:side of membrane"/>
    <property type="evidence" value="ECO:0007669"/>
    <property type="project" value="UniProtKB-KW"/>
</dbReference>
<feature type="chain" id="PRO_5025514224" description="CFEM domain-containing protein" evidence="16">
    <location>
        <begin position="20"/>
        <end position="157"/>
    </location>
</feature>
<keyword evidence="12 15" id="KW-1015">Disulfide bond</keyword>
<evidence type="ECO:0000256" key="1">
    <source>
        <dbReference type="ARBA" id="ARBA00004609"/>
    </source>
</evidence>
<keyword evidence="13" id="KW-0325">Glycoprotein</keyword>
<evidence type="ECO:0000256" key="9">
    <source>
        <dbReference type="ARBA" id="ARBA00022729"/>
    </source>
</evidence>
<evidence type="ECO:0000256" key="4">
    <source>
        <dbReference type="ARBA" id="ARBA00022475"/>
    </source>
</evidence>
<evidence type="ECO:0000256" key="2">
    <source>
        <dbReference type="ARBA" id="ARBA00004613"/>
    </source>
</evidence>
<comment type="caution">
    <text evidence="15">Lacks conserved residue(s) required for the propagation of feature annotation.</text>
</comment>
<dbReference type="InterPro" id="IPR051735">
    <property type="entry name" value="CFEM_domain"/>
</dbReference>
<evidence type="ECO:0000256" key="6">
    <source>
        <dbReference type="ARBA" id="ARBA00022617"/>
    </source>
</evidence>
<gene>
    <name evidence="18" type="ORF">K469DRAFT_732524</name>
</gene>
<dbReference type="SMART" id="SM00747">
    <property type="entry name" value="CFEM"/>
    <property type="match status" value="1"/>
</dbReference>
<evidence type="ECO:0000256" key="8">
    <source>
        <dbReference type="ARBA" id="ARBA00022723"/>
    </source>
</evidence>
<protein>
    <recommendedName>
        <fullName evidence="17">CFEM domain-containing protein</fullName>
    </recommendedName>
</protein>
<keyword evidence="10 15" id="KW-0408">Iron</keyword>
<evidence type="ECO:0000256" key="5">
    <source>
        <dbReference type="ARBA" id="ARBA00022525"/>
    </source>
</evidence>
<feature type="disulfide bond" evidence="15">
    <location>
        <begin position="42"/>
        <end position="49"/>
    </location>
</feature>
<evidence type="ECO:0000256" key="14">
    <source>
        <dbReference type="ARBA" id="ARBA00023288"/>
    </source>
</evidence>
<keyword evidence="7" id="KW-0336">GPI-anchor</keyword>
<dbReference type="GO" id="GO:0005576">
    <property type="term" value="C:extracellular region"/>
    <property type="evidence" value="ECO:0007669"/>
    <property type="project" value="UniProtKB-SubCell"/>
</dbReference>
<feature type="domain" description="CFEM" evidence="17">
    <location>
        <begin position="1"/>
        <end position="114"/>
    </location>
</feature>
<keyword evidence="14" id="KW-0449">Lipoprotein</keyword>
<organism evidence="18 19">
    <name type="scientific">Zopfia rhizophila CBS 207.26</name>
    <dbReference type="NCBI Taxonomy" id="1314779"/>
    <lineage>
        <taxon>Eukaryota</taxon>
        <taxon>Fungi</taxon>
        <taxon>Dikarya</taxon>
        <taxon>Ascomycota</taxon>
        <taxon>Pezizomycotina</taxon>
        <taxon>Dothideomycetes</taxon>
        <taxon>Dothideomycetes incertae sedis</taxon>
        <taxon>Zopfiaceae</taxon>
        <taxon>Zopfia</taxon>
    </lineage>
</organism>
<evidence type="ECO:0000256" key="3">
    <source>
        <dbReference type="ARBA" id="ARBA00010031"/>
    </source>
</evidence>
<name>A0A6A6EJ94_9PEZI</name>
<comment type="similarity">
    <text evidence="3">Belongs to the RBT5 family.</text>
</comment>
<evidence type="ECO:0000256" key="15">
    <source>
        <dbReference type="PROSITE-ProRule" id="PRU01356"/>
    </source>
</evidence>
<keyword evidence="4" id="KW-1003">Cell membrane</keyword>
<dbReference type="PANTHER" id="PTHR37928">
    <property type="entry name" value="CFEM DOMAIN PROTEIN (AFU_ORTHOLOGUE AFUA_6G14090)"/>
    <property type="match status" value="1"/>
</dbReference>
<keyword evidence="6 15" id="KW-0349">Heme</keyword>
<keyword evidence="8 15" id="KW-0479">Metal-binding</keyword>
<comment type="subcellular location">
    <subcellularLocation>
        <location evidence="1">Cell membrane</location>
        <topology evidence="1">Lipid-anchor</topology>
        <topology evidence="1">GPI-anchor</topology>
    </subcellularLocation>
    <subcellularLocation>
        <location evidence="2">Secreted</location>
    </subcellularLocation>
</comment>
<dbReference type="InterPro" id="IPR008427">
    <property type="entry name" value="Extracellular_membr_CFEM_dom"/>
</dbReference>
<dbReference type="OrthoDB" id="3065412at2759"/>
<evidence type="ECO:0000256" key="7">
    <source>
        <dbReference type="ARBA" id="ARBA00022622"/>
    </source>
</evidence>
<dbReference type="Pfam" id="PF05730">
    <property type="entry name" value="CFEM"/>
    <property type="match status" value="1"/>
</dbReference>
<evidence type="ECO:0000256" key="11">
    <source>
        <dbReference type="ARBA" id="ARBA00023136"/>
    </source>
</evidence>
<keyword evidence="9 16" id="KW-0732">Signal</keyword>
<dbReference type="PANTHER" id="PTHR37928:SF2">
    <property type="entry name" value="GPI ANCHORED CFEM DOMAIN PROTEIN (AFU_ORTHOLOGUE AFUA_6G10580)"/>
    <property type="match status" value="1"/>
</dbReference>
<evidence type="ECO:0000313" key="18">
    <source>
        <dbReference type="EMBL" id="KAF2191002.1"/>
    </source>
</evidence>
<evidence type="ECO:0000256" key="12">
    <source>
        <dbReference type="ARBA" id="ARBA00023157"/>
    </source>
</evidence>
<reference evidence="18" key="1">
    <citation type="journal article" date="2020" name="Stud. Mycol.">
        <title>101 Dothideomycetes genomes: a test case for predicting lifestyles and emergence of pathogens.</title>
        <authorList>
            <person name="Haridas S."/>
            <person name="Albert R."/>
            <person name="Binder M."/>
            <person name="Bloem J."/>
            <person name="Labutti K."/>
            <person name="Salamov A."/>
            <person name="Andreopoulos B."/>
            <person name="Baker S."/>
            <person name="Barry K."/>
            <person name="Bills G."/>
            <person name="Bluhm B."/>
            <person name="Cannon C."/>
            <person name="Castanera R."/>
            <person name="Culley D."/>
            <person name="Daum C."/>
            <person name="Ezra D."/>
            <person name="Gonzalez J."/>
            <person name="Henrissat B."/>
            <person name="Kuo A."/>
            <person name="Liang C."/>
            <person name="Lipzen A."/>
            <person name="Lutzoni F."/>
            <person name="Magnuson J."/>
            <person name="Mondo S."/>
            <person name="Nolan M."/>
            <person name="Ohm R."/>
            <person name="Pangilinan J."/>
            <person name="Park H.-J."/>
            <person name="Ramirez L."/>
            <person name="Alfaro M."/>
            <person name="Sun H."/>
            <person name="Tritt A."/>
            <person name="Yoshinaga Y."/>
            <person name="Zwiers L.-H."/>
            <person name="Turgeon B."/>
            <person name="Goodwin S."/>
            <person name="Spatafora J."/>
            <person name="Crous P."/>
            <person name="Grigoriev I."/>
        </authorList>
    </citation>
    <scope>NUCLEOTIDE SEQUENCE</scope>
    <source>
        <strain evidence="18">CBS 207.26</strain>
    </source>
</reference>
<feature type="binding site" description="axial binding residue" evidence="15">
    <location>
        <position position="46"/>
    </location>
    <ligand>
        <name>heme</name>
        <dbReference type="ChEBI" id="CHEBI:30413"/>
    </ligand>
    <ligandPart>
        <name>Fe</name>
        <dbReference type="ChEBI" id="CHEBI:18248"/>
    </ligandPart>
</feature>
<dbReference type="Proteomes" id="UP000800200">
    <property type="component" value="Unassembled WGS sequence"/>
</dbReference>
<evidence type="ECO:0000259" key="17">
    <source>
        <dbReference type="PROSITE" id="PS52012"/>
    </source>
</evidence>
<dbReference type="GO" id="GO:0005886">
    <property type="term" value="C:plasma membrane"/>
    <property type="evidence" value="ECO:0007669"/>
    <property type="project" value="UniProtKB-SubCell"/>
</dbReference>
<dbReference type="EMBL" id="ML994617">
    <property type="protein sequence ID" value="KAF2191002.1"/>
    <property type="molecule type" value="Genomic_DNA"/>
</dbReference>
<keyword evidence="5" id="KW-0964">Secreted</keyword>
<keyword evidence="19" id="KW-1185">Reference proteome</keyword>
<evidence type="ECO:0000256" key="13">
    <source>
        <dbReference type="ARBA" id="ARBA00023180"/>
    </source>
</evidence>
<sequence length="157" mass="14865">MKFTATVFAFAASLALVGAQDLTGIPPCAISCFAAALPASGCSATDTKCQCTTGKDAITKSVATCIPSKCSADDQSKVLPAAEAICAKAGITVSGDNTASATAGASATGVASNVTATASGVRSATGTASAQQTTNAAIANVAGLGAVAFGIAAVLGL</sequence>
<proteinExistence type="inferred from homology"/>